<dbReference type="InterPro" id="IPR029063">
    <property type="entry name" value="SAM-dependent_MTases_sf"/>
</dbReference>
<dbReference type="AlphaFoldDB" id="A0A4Z1FLR8"/>
<evidence type="ECO:0000313" key="2">
    <source>
        <dbReference type="Proteomes" id="UP000297910"/>
    </source>
</evidence>
<dbReference type="InterPro" id="IPR050723">
    <property type="entry name" value="CFA/CMAS"/>
</dbReference>
<proteinExistence type="predicted"/>
<accession>A0A4Z1FLR8</accession>
<evidence type="ECO:0008006" key="3">
    <source>
        <dbReference type="Google" id="ProtNLM"/>
    </source>
</evidence>
<sequence length="253" mass="28510">MENLILSHFSSFNRSFILQTLSSIKYGRLYITLKDQNETKPRLFGNTSSESIDSSEPKCSVIIDSPNVWTRMSINVDLGFSEAFMVGELECDDLVALVSIYTQNYALFGTGNIFLQIIPRIQKLLFRPSNDSRGALQNASSHYDTSNALFSSFLFPDMSYSCPIWDTTGKEETLEEAQRRKVHNIIDKADIKPEHHILEIGGGWAYLAIEAVKKTGCRVTVTTLSTGQKTLGEKRVEEAGLTDRIEMLLCDYR</sequence>
<comment type="caution">
    <text evidence="1">The sequence shown here is derived from an EMBL/GenBank/DDBJ whole genome shotgun (WGS) entry which is preliminary data.</text>
</comment>
<evidence type="ECO:0000313" key="1">
    <source>
        <dbReference type="EMBL" id="TGO25455.1"/>
    </source>
</evidence>
<dbReference type="EMBL" id="PQXI01000079">
    <property type="protein sequence ID" value="TGO25455.1"/>
    <property type="molecule type" value="Genomic_DNA"/>
</dbReference>
<keyword evidence="2" id="KW-1185">Reference proteome</keyword>
<dbReference type="PANTHER" id="PTHR43667:SF2">
    <property type="entry name" value="FATTY ACID C-METHYL TRANSFERASE"/>
    <property type="match status" value="1"/>
</dbReference>
<gene>
    <name evidence="1" type="ORF">BPAE_0079g00010</name>
</gene>
<protein>
    <recommendedName>
        <fullName evidence="3">Cyclopropane-fatty-acyl-phospholipid synthase</fullName>
    </recommendedName>
</protein>
<dbReference type="Proteomes" id="UP000297910">
    <property type="component" value="Unassembled WGS sequence"/>
</dbReference>
<reference evidence="1 2" key="1">
    <citation type="submission" date="2017-12" db="EMBL/GenBank/DDBJ databases">
        <title>Comparative genomics of Botrytis spp.</title>
        <authorList>
            <person name="Valero-Jimenez C.A."/>
            <person name="Tapia P."/>
            <person name="Veloso J."/>
            <person name="Silva-Moreno E."/>
            <person name="Staats M."/>
            <person name="Valdes J.H."/>
            <person name="Van Kan J.A.L."/>
        </authorList>
    </citation>
    <scope>NUCLEOTIDE SEQUENCE [LARGE SCALE GENOMIC DNA]</scope>
    <source>
        <strain evidence="1 2">Bp0003</strain>
    </source>
</reference>
<dbReference type="Pfam" id="PF02353">
    <property type="entry name" value="CMAS"/>
    <property type="match status" value="1"/>
</dbReference>
<dbReference type="Gene3D" id="3.40.50.150">
    <property type="entry name" value="Vaccinia Virus protein VP39"/>
    <property type="match status" value="1"/>
</dbReference>
<organism evidence="1 2">
    <name type="scientific">Botrytis paeoniae</name>
    <dbReference type="NCBI Taxonomy" id="278948"/>
    <lineage>
        <taxon>Eukaryota</taxon>
        <taxon>Fungi</taxon>
        <taxon>Dikarya</taxon>
        <taxon>Ascomycota</taxon>
        <taxon>Pezizomycotina</taxon>
        <taxon>Leotiomycetes</taxon>
        <taxon>Helotiales</taxon>
        <taxon>Sclerotiniaceae</taxon>
        <taxon>Botrytis</taxon>
    </lineage>
</organism>
<name>A0A4Z1FLR8_9HELO</name>
<dbReference type="PANTHER" id="PTHR43667">
    <property type="entry name" value="CYCLOPROPANE-FATTY-ACYL-PHOSPHOLIPID SYNTHASE"/>
    <property type="match status" value="1"/>
</dbReference>
<dbReference type="SUPFAM" id="SSF53335">
    <property type="entry name" value="S-adenosyl-L-methionine-dependent methyltransferases"/>
    <property type="match status" value="1"/>
</dbReference>